<evidence type="ECO:0000313" key="1">
    <source>
        <dbReference type="EMBL" id="KXS10535.1"/>
    </source>
</evidence>
<name>A0A139A1W6_GONPJ</name>
<dbReference type="AlphaFoldDB" id="A0A139A1W6"/>
<proteinExistence type="predicted"/>
<feature type="non-terminal residue" evidence="1">
    <location>
        <position position="162"/>
    </location>
</feature>
<keyword evidence="2" id="KW-1185">Reference proteome</keyword>
<dbReference type="EMBL" id="KQ965820">
    <property type="protein sequence ID" value="KXS10535.1"/>
    <property type="molecule type" value="Genomic_DNA"/>
</dbReference>
<dbReference type="Proteomes" id="UP000070544">
    <property type="component" value="Unassembled WGS sequence"/>
</dbReference>
<gene>
    <name evidence="1" type="ORF">M427DRAFT_61900</name>
</gene>
<evidence type="ECO:0000313" key="2">
    <source>
        <dbReference type="Proteomes" id="UP000070544"/>
    </source>
</evidence>
<accession>A0A139A1W6</accession>
<protein>
    <submittedName>
        <fullName evidence="1">Uncharacterized protein</fullName>
    </submittedName>
</protein>
<reference evidence="1 2" key="1">
    <citation type="journal article" date="2015" name="Genome Biol. Evol.">
        <title>Phylogenomic analyses indicate that early fungi evolved digesting cell walls of algal ancestors of land plants.</title>
        <authorList>
            <person name="Chang Y."/>
            <person name="Wang S."/>
            <person name="Sekimoto S."/>
            <person name="Aerts A.L."/>
            <person name="Choi C."/>
            <person name="Clum A."/>
            <person name="LaButti K.M."/>
            <person name="Lindquist E.A."/>
            <person name="Yee Ngan C."/>
            <person name="Ohm R.A."/>
            <person name="Salamov A.A."/>
            <person name="Grigoriev I.V."/>
            <person name="Spatafora J.W."/>
            <person name="Berbee M.L."/>
        </authorList>
    </citation>
    <scope>NUCLEOTIDE SEQUENCE [LARGE SCALE GENOMIC DNA]</scope>
    <source>
        <strain evidence="1 2">JEL478</strain>
    </source>
</reference>
<organism evidence="1 2">
    <name type="scientific">Gonapodya prolifera (strain JEL478)</name>
    <name type="common">Monoblepharis prolifera</name>
    <dbReference type="NCBI Taxonomy" id="1344416"/>
    <lineage>
        <taxon>Eukaryota</taxon>
        <taxon>Fungi</taxon>
        <taxon>Fungi incertae sedis</taxon>
        <taxon>Chytridiomycota</taxon>
        <taxon>Chytridiomycota incertae sedis</taxon>
        <taxon>Monoblepharidomycetes</taxon>
        <taxon>Monoblepharidales</taxon>
        <taxon>Gonapodyaceae</taxon>
        <taxon>Gonapodya</taxon>
    </lineage>
</organism>
<sequence length="162" mass="17823">MAYTLTCNSSSSLRTCSSTTFCFSTATRSCRSLSANCACSDPTCRLNAVSTASISATRASRAKIRPEASELSIRSLDSSSESAEALFVAPHRCLPVLQILRLPLCLYEGRPHFIKRLRELQQSLLVLVPSRVQVSAHVEDFPVSIPQLHDQAILLRFHLCLL</sequence>